<name>A0AAQ3SG21_PASNO</name>
<feature type="region of interest" description="Disordered" evidence="1">
    <location>
        <begin position="301"/>
        <end position="349"/>
    </location>
</feature>
<dbReference type="Proteomes" id="UP001341281">
    <property type="component" value="Chromosome 01"/>
</dbReference>
<protein>
    <recommendedName>
        <fullName evidence="4">Retrotransposon Copia-like N-terminal domain-containing protein</fullName>
    </recommendedName>
</protein>
<accession>A0AAQ3SG21</accession>
<dbReference type="PANTHER" id="PTHR33325:SF11">
    <property type="entry name" value="COLD SHOCK DOMAIN-CONTAINING PROTEIN 4-LIKE"/>
    <property type="match status" value="1"/>
</dbReference>
<dbReference type="PANTHER" id="PTHR33325">
    <property type="entry name" value="ZINC FINGER, CCHC-TYPE-RELATED"/>
    <property type="match status" value="1"/>
</dbReference>
<evidence type="ECO:0000256" key="1">
    <source>
        <dbReference type="SAM" id="MobiDB-lite"/>
    </source>
</evidence>
<evidence type="ECO:0000313" key="3">
    <source>
        <dbReference type="Proteomes" id="UP001341281"/>
    </source>
</evidence>
<sequence>MQKEYEELLLDGSNYPTWSSDIKIAFASRGILSTISEPDQNGPPISDQMKYTGLLLLRNSIHGDLKKEYLLEENPRTLWISLKERYEQQKELILPEAEHDWNHLRMQDFKSIDDYNHAVHNICTRLKFCEKEPTDAEKIHKALSTMHPQDRVLCNQYCKERHTVYSRLIHSLTQAERNDELLLKNHHLRPVGSTPLPEVHNVQNNAQNKRKPSRPLPRNPQNSSGGRRKNRNFIKNRRHKANKRARKNAPPPRDKRRFCHKCGCNTHFAATCRTPQHLIDLYLKSVRDSKQKGNKYEAHFNQTTEEAGGSPSVPMESPNKNTLSQDVNLPSTDDMLVEYNSSDMFGDLS</sequence>
<organism evidence="2 3">
    <name type="scientific">Paspalum notatum var. saurae</name>
    <dbReference type="NCBI Taxonomy" id="547442"/>
    <lineage>
        <taxon>Eukaryota</taxon>
        <taxon>Viridiplantae</taxon>
        <taxon>Streptophyta</taxon>
        <taxon>Embryophyta</taxon>
        <taxon>Tracheophyta</taxon>
        <taxon>Spermatophyta</taxon>
        <taxon>Magnoliopsida</taxon>
        <taxon>Liliopsida</taxon>
        <taxon>Poales</taxon>
        <taxon>Poaceae</taxon>
        <taxon>PACMAD clade</taxon>
        <taxon>Panicoideae</taxon>
        <taxon>Andropogonodae</taxon>
        <taxon>Paspaleae</taxon>
        <taxon>Paspalinae</taxon>
        <taxon>Paspalum</taxon>
    </lineage>
</organism>
<reference evidence="2 3" key="1">
    <citation type="submission" date="2024-02" db="EMBL/GenBank/DDBJ databases">
        <title>High-quality chromosome-scale genome assembly of Pensacola bahiagrass (Paspalum notatum Flugge var. saurae).</title>
        <authorList>
            <person name="Vega J.M."/>
            <person name="Podio M."/>
            <person name="Orjuela J."/>
            <person name="Siena L.A."/>
            <person name="Pessino S.C."/>
            <person name="Combes M.C."/>
            <person name="Mariac C."/>
            <person name="Albertini E."/>
            <person name="Pupilli F."/>
            <person name="Ortiz J.P.A."/>
            <person name="Leblanc O."/>
        </authorList>
    </citation>
    <scope>NUCLEOTIDE SEQUENCE [LARGE SCALE GENOMIC DNA]</scope>
    <source>
        <strain evidence="2">R1</strain>
        <tissue evidence="2">Leaf</tissue>
    </source>
</reference>
<evidence type="ECO:0000313" key="2">
    <source>
        <dbReference type="EMBL" id="WVZ49217.1"/>
    </source>
</evidence>
<evidence type="ECO:0008006" key="4">
    <source>
        <dbReference type="Google" id="ProtNLM"/>
    </source>
</evidence>
<keyword evidence="3" id="KW-1185">Reference proteome</keyword>
<dbReference type="AlphaFoldDB" id="A0AAQ3SG21"/>
<gene>
    <name evidence="2" type="ORF">U9M48_000594</name>
</gene>
<feature type="compositionally biased region" description="Basic residues" evidence="1">
    <location>
        <begin position="226"/>
        <end position="247"/>
    </location>
</feature>
<feature type="compositionally biased region" description="Polar residues" evidence="1">
    <location>
        <begin position="318"/>
        <end position="331"/>
    </location>
</feature>
<proteinExistence type="predicted"/>
<dbReference type="EMBL" id="CP144745">
    <property type="protein sequence ID" value="WVZ49217.1"/>
    <property type="molecule type" value="Genomic_DNA"/>
</dbReference>
<feature type="region of interest" description="Disordered" evidence="1">
    <location>
        <begin position="189"/>
        <end position="256"/>
    </location>
</feature>